<evidence type="ECO:0000313" key="1">
    <source>
        <dbReference type="EMBL" id="OAO17607.1"/>
    </source>
</evidence>
<organism evidence="1 2">
    <name type="scientific">Blastocystis sp. subtype 1 (strain ATCC 50177 / NandII)</name>
    <dbReference type="NCBI Taxonomy" id="478820"/>
    <lineage>
        <taxon>Eukaryota</taxon>
        <taxon>Sar</taxon>
        <taxon>Stramenopiles</taxon>
        <taxon>Bigyra</taxon>
        <taxon>Opalozoa</taxon>
        <taxon>Opalinata</taxon>
        <taxon>Blastocystidae</taxon>
        <taxon>Blastocystis</taxon>
    </lineage>
</organism>
<sequence length="390" mass="44882">MGRVMLLLKEVLFRLKEVLFLLKEVLFLLREQAYPAYQGYDQQQPAPSIPYDYEYVDANAQATDLFNTEQCIHTYNVVNTVEEIHTPEDILLNQCHLMSVAGEITEYEESYLQQLVLQKDPSVKEALRRYSLGESQSLVQLLHARDDDSDLLLKKDEEYAQYIAANHSDEFRRQNPPAAQQRSLTLQDAYIEQTSAPLTHFASAQPVTTTQSTFEQMYSSLYDTNSEATAISTLTAEEAQQASSLPPLFLYNDMLCGMILKRVTSKKIFKKWNRCVFVVKPSFLQLYRSSVEWRQQGPIYWQTNIHSYMHASPIMRKSYDNILVYTFELLENPRTNVHINAAIQGVAFSVSLPVRVVAVFGSAYYGIVKALHDQLEEFIRLKVEELQAEQ</sequence>
<protein>
    <recommendedName>
        <fullName evidence="3">PH domain-containing protein</fullName>
    </recommendedName>
</protein>
<keyword evidence="2" id="KW-1185">Reference proteome</keyword>
<comment type="caution">
    <text evidence="1">The sequence shown here is derived from an EMBL/GenBank/DDBJ whole genome shotgun (WGS) entry which is preliminary data.</text>
</comment>
<dbReference type="SUPFAM" id="SSF50729">
    <property type="entry name" value="PH domain-like"/>
    <property type="match status" value="1"/>
</dbReference>
<dbReference type="EMBL" id="LXWW01000023">
    <property type="protein sequence ID" value="OAO17607.1"/>
    <property type="molecule type" value="Genomic_DNA"/>
</dbReference>
<reference evidence="1 2" key="1">
    <citation type="submission" date="2016-05" db="EMBL/GenBank/DDBJ databases">
        <title>Nuclear genome of Blastocystis sp. subtype 1 NandII.</title>
        <authorList>
            <person name="Gentekaki E."/>
            <person name="Curtis B."/>
            <person name="Stairs C."/>
            <person name="Eme L."/>
            <person name="Herman E."/>
            <person name="Klimes V."/>
            <person name="Arias M.C."/>
            <person name="Elias M."/>
            <person name="Hilliou F."/>
            <person name="Klute M."/>
            <person name="Malik S.-B."/>
            <person name="Pightling A."/>
            <person name="Rachubinski R."/>
            <person name="Salas D."/>
            <person name="Schlacht A."/>
            <person name="Suga H."/>
            <person name="Archibald J."/>
            <person name="Ball S.G."/>
            <person name="Clark G."/>
            <person name="Dacks J."/>
            <person name="Van Der Giezen M."/>
            <person name="Tsaousis A."/>
            <person name="Roger A."/>
        </authorList>
    </citation>
    <scope>NUCLEOTIDE SEQUENCE [LARGE SCALE GENOMIC DNA]</scope>
    <source>
        <strain evidence="2">ATCC 50177 / NandII</strain>
    </source>
</reference>
<name>A0A196SN32_BLAHN</name>
<proteinExistence type="predicted"/>
<gene>
    <name evidence="1" type="ORF">AV274_0631</name>
</gene>
<evidence type="ECO:0000313" key="2">
    <source>
        <dbReference type="Proteomes" id="UP000078348"/>
    </source>
</evidence>
<dbReference type="Proteomes" id="UP000078348">
    <property type="component" value="Unassembled WGS sequence"/>
</dbReference>
<evidence type="ECO:0008006" key="3">
    <source>
        <dbReference type="Google" id="ProtNLM"/>
    </source>
</evidence>
<accession>A0A196SN32</accession>
<dbReference type="AlphaFoldDB" id="A0A196SN32"/>